<reference evidence="11" key="1">
    <citation type="submission" date="2021-06" db="EMBL/GenBank/DDBJ databases">
        <authorList>
            <consortium name="DOE Joint Genome Institute"/>
            <person name="Mondo S.J."/>
            <person name="Amses K.R."/>
            <person name="Simmons D.R."/>
            <person name="Longcore J.E."/>
            <person name="Seto K."/>
            <person name="Alves G.H."/>
            <person name="Bonds A.E."/>
            <person name="Quandt C.A."/>
            <person name="Davis W.J."/>
            <person name="Chang Y."/>
            <person name="Letcher P.M."/>
            <person name="Powell M.J."/>
            <person name="Kuo A."/>
            <person name="Labutti K."/>
            <person name="Pangilinan J."/>
            <person name="Andreopoulos W."/>
            <person name="Tritt A."/>
            <person name="Riley R."/>
            <person name="Hundley H."/>
            <person name="Johnson J."/>
            <person name="Lipzen A."/>
            <person name="Barry K."/>
            <person name="Berbee M.L."/>
            <person name="Buchler N.E."/>
            <person name="Grigoriev I.V."/>
            <person name="Spatafora J.W."/>
            <person name="Stajich J.E."/>
            <person name="James T.Y."/>
        </authorList>
    </citation>
    <scope>NUCLEOTIDE SEQUENCE</scope>
    <source>
        <strain evidence="11">AG</strain>
    </source>
</reference>
<organism evidence="11 12">
    <name type="scientific">Umbelopsis ramanniana AG</name>
    <dbReference type="NCBI Taxonomy" id="1314678"/>
    <lineage>
        <taxon>Eukaryota</taxon>
        <taxon>Fungi</taxon>
        <taxon>Fungi incertae sedis</taxon>
        <taxon>Mucoromycota</taxon>
        <taxon>Mucoromycotina</taxon>
        <taxon>Umbelopsidomycetes</taxon>
        <taxon>Umbelopsidales</taxon>
        <taxon>Umbelopsidaceae</taxon>
        <taxon>Umbelopsis</taxon>
    </lineage>
</organism>
<gene>
    <name evidence="11" type="ORF">K450DRAFT_220681</name>
</gene>
<evidence type="ECO:0000313" key="12">
    <source>
        <dbReference type="Proteomes" id="UP001206595"/>
    </source>
</evidence>
<evidence type="ECO:0000256" key="10">
    <source>
        <dbReference type="SAM" id="MobiDB-lite"/>
    </source>
</evidence>
<protein>
    <recommendedName>
        <fullName evidence="3">protein-histidine N-methyltransferase</fullName>
        <ecNumber evidence="3">2.1.1.85</ecNumber>
    </recommendedName>
</protein>
<sequence length="377" mass="42294">MAFRFNFSNPDSDNEDEQLDTGIQAISLKTESEVEHVESDRMQAAKFDIEAMKLPDTLQADRVTMSSIAYTMYKRTLADVKFQIARQDDLEAEQTPMIEMAGNTDLIKGIYEGGFKTWECSIDLVEFMHTKMDDSSLTNKKVLELGCGSALPGIYLLMRHESNQVDFQDYNEQVLQYITIPNIILNTVVAPSEASAEDEEPGIEHNGLPQDNANILDHDGQDDEDEDEDEPHADEEEMDSADAELEISETQAPDILSKLSQRSQCYFGEWQSLTNAMNLSDNLNKYDMIVTSETVYSEESIPGLVKVLQNTLKKPDGVAYVAGKTVYFGVGGGILPFCACVDATKDKENHKLKYQSVFETSGKNTVKREILKITWDI</sequence>
<keyword evidence="12" id="KW-1185">Reference proteome</keyword>
<dbReference type="Gene3D" id="3.40.50.150">
    <property type="entry name" value="Vaccinia Virus protein VP39"/>
    <property type="match status" value="1"/>
</dbReference>
<evidence type="ECO:0000256" key="2">
    <source>
        <dbReference type="ARBA" id="ARBA00004496"/>
    </source>
</evidence>
<feature type="region of interest" description="Disordered" evidence="10">
    <location>
        <begin position="191"/>
        <end position="240"/>
    </location>
</feature>
<dbReference type="Proteomes" id="UP001206595">
    <property type="component" value="Unassembled WGS sequence"/>
</dbReference>
<evidence type="ECO:0000313" key="11">
    <source>
        <dbReference type="EMBL" id="KAI8583936.1"/>
    </source>
</evidence>
<dbReference type="SUPFAM" id="SSF53335">
    <property type="entry name" value="S-adenosyl-L-methionine-dependent methyltransferases"/>
    <property type="match status" value="1"/>
</dbReference>
<dbReference type="GO" id="GO:0032259">
    <property type="term" value="P:methylation"/>
    <property type="evidence" value="ECO:0007669"/>
    <property type="project" value="UniProtKB-KW"/>
</dbReference>
<dbReference type="EC" id="2.1.1.85" evidence="3"/>
<evidence type="ECO:0000256" key="6">
    <source>
        <dbReference type="ARBA" id="ARBA00022679"/>
    </source>
</evidence>
<dbReference type="InterPro" id="IPR029063">
    <property type="entry name" value="SAM-dependent_MTases_sf"/>
</dbReference>
<accession>A0AAD5HIQ7</accession>
<comment type="caution">
    <text evidence="11">The sequence shown here is derived from an EMBL/GenBank/DDBJ whole genome shotgun (WGS) entry which is preliminary data.</text>
</comment>
<keyword evidence="5" id="KW-0489">Methyltransferase</keyword>
<dbReference type="AlphaFoldDB" id="A0AAD5HIQ7"/>
<dbReference type="RefSeq" id="XP_051448940.1">
    <property type="nucleotide sequence ID" value="XM_051585594.1"/>
</dbReference>
<keyword evidence="4" id="KW-0963">Cytoplasm</keyword>
<feature type="compositionally biased region" description="Acidic residues" evidence="10">
    <location>
        <begin position="220"/>
        <end position="240"/>
    </location>
</feature>
<evidence type="ECO:0000256" key="3">
    <source>
        <dbReference type="ARBA" id="ARBA00012533"/>
    </source>
</evidence>
<comment type="subcellular location">
    <subcellularLocation>
        <location evidence="2">Cytoplasm</location>
    </subcellularLocation>
    <subcellularLocation>
        <location evidence="1">Nucleus</location>
    </subcellularLocation>
</comment>
<dbReference type="GO" id="GO:0005737">
    <property type="term" value="C:cytoplasm"/>
    <property type="evidence" value="ECO:0007669"/>
    <property type="project" value="UniProtKB-SubCell"/>
</dbReference>
<keyword evidence="7" id="KW-0949">S-adenosyl-L-methionine</keyword>
<reference evidence="11" key="2">
    <citation type="journal article" date="2022" name="Proc. Natl. Acad. Sci. U.S.A.">
        <title>Diploid-dominant life cycles characterize the early evolution of Fungi.</title>
        <authorList>
            <person name="Amses K.R."/>
            <person name="Simmons D.R."/>
            <person name="Longcore J.E."/>
            <person name="Mondo S.J."/>
            <person name="Seto K."/>
            <person name="Jeronimo G.H."/>
            <person name="Bonds A.E."/>
            <person name="Quandt C.A."/>
            <person name="Davis W.J."/>
            <person name="Chang Y."/>
            <person name="Federici B.A."/>
            <person name="Kuo A."/>
            <person name="LaButti K."/>
            <person name="Pangilinan J."/>
            <person name="Andreopoulos W."/>
            <person name="Tritt A."/>
            <person name="Riley R."/>
            <person name="Hundley H."/>
            <person name="Johnson J."/>
            <person name="Lipzen A."/>
            <person name="Barry K."/>
            <person name="Lang B.F."/>
            <person name="Cuomo C.A."/>
            <person name="Buchler N.E."/>
            <person name="Grigoriev I.V."/>
            <person name="Spatafora J.W."/>
            <person name="Stajich J.E."/>
            <person name="James T.Y."/>
        </authorList>
    </citation>
    <scope>NUCLEOTIDE SEQUENCE</scope>
    <source>
        <strain evidence="11">AG</strain>
    </source>
</reference>
<evidence type="ECO:0000256" key="8">
    <source>
        <dbReference type="ARBA" id="ARBA00023242"/>
    </source>
</evidence>
<dbReference type="PANTHER" id="PTHR14614">
    <property type="entry name" value="HEPATOCELLULAR CARCINOMA-ASSOCIATED ANTIGEN"/>
    <property type="match status" value="1"/>
</dbReference>
<dbReference type="EMBL" id="MU620894">
    <property type="protein sequence ID" value="KAI8583936.1"/>
    <property type="molecule type" value="Genomic_DNA"/>
</dbReference>
<dbReference type="Pfam" id="PF10294">
    <property type="entry name" value="Methyltransf_16"/>
    <property type="match status" value="1"/>
</dbReference>
<dbReference type="PANTHER" id="PTHR14614:SF39">
    <property type="entry name" value="HISTIDINE PROTEIN METHYLTRANSFERASE 1 HOMOLOG"/>
    <property type="match status" value="1"/>
</dbReference>
<evidence type="ECO:0000256" key="4">
    <source>
        <dbReference type="ARBA" id="ARBA00022490"/>
    </source>
</evidence>
<evidence type="ECO:0000256" key="5">
    <source>
        <dbReference type="ARBA" id="ARBA00022603"/>
    </source>
</evidence>
<dbReference type="InterPro" id="IPR019410">
    <property type="entry name" value="Methyltransf_16"/>
</dbReference>
<name>A0AAD5HIQ7_UMBRA</name>
<keyword evidence="6" id="KW-0808">Transferase</keyword>
<evidence type="ECO:0000256" key="9">
    <source>
        <dbReference type="ARBA" id="ARBA00038126"/>
    </source>
</evidence>
<evidence type="ECO:0000256" key="1">
    <source>
        <dbReference type="ARBA" id="ARBA00004123"/>
    </source>
</evidence>
<keyword evidence="8" id="KW-0539">Nucleus</keyword>
<comment type="similarity">
    <text evidence="9">Belongs to the methyltransferase superfamily. METTL18 family.</text>
</comment>
<proteinExistence type="inferred from homology"/>
<dbReference type="GO" id="GO:0005634">
    <property type="term" value="C:nucleus"/>
    <property type="evidence" value="ECO:0007669"/>
    <property type="project" value="UniProtKB-SubCell"/>
</dbReference>
<dbReference type="GO" id="GO:0018064">
    <property type="term" value="F:protein-L-histidine N-tele-methyltransferase activity"/>
    <property type="evidence" value="ECO:0007669"/>
    <property type="project" value="UniProtKB-EC"/>
</dbReference>
<dbReference type="GeneID" id="75910942"/>
<evidence type="ECO:0000256" key="7">
    <source>
        <dbReference type="ARBA" id="ARBA00022691"/>
    </source>
</evidence>